<evidence type="ECO:0008006" key="11">
    <source>
        <dbReference type="Google" id="ProtNLM"/>
    </source>
</evidence>
<dbReference type="SUPFAM" id="SSF55729">
    <property type="entry name" value="Acyl-CoA N-acyltransferases (Nat)"/>
    <property type="match status" value="1"/>
</dbReference>
<keyword evidence="2" id="KW-1003">Cell membrane</keyword>
<evidence type="ECO:0000256" key="1">
    <source>
        <dbReference type="ARBA" id="ARBA00004651"/>
    </source>
</evidence>
<feature type="transmembrane region" description="Helical" evidence="6">
    <location>
        <begin position="232"/>
        <end position="253"/>
    </location>
</feature>
<evidence type="ECO:0000256" key="2">
    <source>
        <dbReference type="ARBA" id="ARBA00022475"/>
    </source>
</evidence>
<name>A0A9W6V9F7_9PSEU</name>
<feature type="transmembrane region" description="Helical" evidence="6">
    <location>
        <begin position="48"/>
        <end position="71"/>
    </location>
</feature>
<dbReference type="InterPro" id="IPR031553">
    <property type="entry name" value="tRNA-synt_2_TM"/>
</dbReference>
<evidence type="ECO:0000256" key="6">
    <source>
        <dbReference type="SAM" id="Phobius"/>
    </source>
</evidence>
<dbReference type="InterPro" id="IPR016181">
    <property type="entry name" value="Acyl_CoA_acyltransferase"/>
</dbReference>
<feature type="transmembrane region" description="Helical" evidence="6">
    <location>
        <begin position="172"/>
        <end position="192"/>
    </location>
</feature>
<evidence type="ECO:0000259" key="8">
    <source>
        <dbReference type="Pfam" id="PF16995"/>
    </source>
</evidence>
<dbReference type="PANTHER" id="PTHR34697:SF2">
    <property type="entry name" value="PHOSPHATIDYLGLYCEROL LYSYLTRANSFERASE"/>
    <property type="match status" value="1"/>
</dbReference>
<organism evidence="9 10">
    <name type="scientific">Actinokineospora globicatena</name>
    <dbReference type="NCBI Taxonomy" id="103729"/>
    <lineage>
        <taxon>Bacteria</taxon>
        <taxon>Bacillati</taxon>
        <taxon>Actinomycetota</taxon>
        <taxon>Actinomycetes</taxon>
        <taxon>Pseudonocardiales</taxon>
        <taxon>Pseudonocardiaceae</taxon>
        <taxon>Actinokineospora</taxon>
    </lineage>
</organism>
<sequence>MADVFEIAINRRGPVGEDTVLVGVEDEGRQPRPSGDGRRWRPSDELTLRLLTWAARVVGLLAVVSVVLPVGRRRLRDTIGGWLDLPTEATVAAGVVALASGVMLLMLATALRRRKRRAWQVAVGVTGLIALAHLGWRHGIGSGVTALVLCVALIATRSHFTAKADPVHGKWRAVRVTVQLLLAGFLANLVLLSSTPARFTGGAPLGDRALHALLALIGVSGPVDPVPWLDDLTAAVGLSFGIGALLLGGYFLLRSAEPKPGLAPDAEWRLRELLSARGAEDSLGYFALRRDKSVVFSPSGKAAVPFRVLAGVALASGDPLGDIEAWPGAIEVFLAGCRENGWVPAVIGCSERGATVWVRYGLDAIELGDEAIVDTTTFTLDGRSMRGVRQAVAKLRRAGYGVEVRRSADLDETERAELSTLAERWRGTETERGFSMALSRLAGPDDPDCVLVTAAREGEVAGVLQFVPWGRDGLSLDLMRRDRAVGDNGLNELMIADLLAACPDLGVTRVSLNFAVFRAALERGGRIGAGPVARLWAKALRVGSRWWQIETLYRFNAKFAPTWNPRFLVFPAVRDLPRVAIAAIEAEGFGGRPPALLRALRR</sequence>
<dbReference type="EMBL" id="BSSD01000004">
    <property type="protein sequence ID" value="GLW91924.1"/>
    <property type="molecule type" value="Genomic_DNA"/>
</dbReference>
<feature type="transmembrane region" description="Helical" evidence="6">
    <location>
        <begin position="142"/>
        <end position="160"/>
    </location>
</feature>
<dbReference type="InterPro" id="IPR024320">
    <property type="entry name" value="LPG_synthase_C"/>
</dbReference>
<dbReference type="AlphaFoldDB" id="A0A9W6V9F7"/>
<feature type="transmembrane region" description="Helical" evidence="6">
    <location>
        <begin position="91"/>
        <end position="111"/>
    </location>
</feature>
<keyword evidence="5 6" id="KW-0472">Membrane</keyword>
<gene>
    <name evidence="9" type="primary">lysS</name>
    <name evidence="9" type="ORF">Aglo03_27400</name>
</gene>
<keyword evidence="4 6" id="KW-1133">Transmembrane helix</keyword>
<dbReference type="PANTHER" id="PTHR34697">
    <property type="entry name" value="PHOSPHATIDYLGLYCEROL LYSYLTRANSFERASE"/>
    <property type="match status" value="1"/>
</dbReference>
<feature type="domain" description="Phosphatidylglycerol lysyltransferase C-terminal" evidence="7">
    <location>
        <begin position="271"/>
        <end position="570"/>
    </location>
</feature>
<comment type="subcellular location">
    <subcellularLocation>
        <location evidence="1">Cell membrane</location>
        <topology evidence="1">Multi-pass membrane protein</topology>
    </subcellularLocation>
</comment>
<evidence type="ECO:0000313" key="9">
    <source>
        <dbReference type="EMBL" id="GLW91924.1"/>
    </source>
</evidence>
<dbReference type="Proteomes" id="UP001165042">
    <property type="component" value="Unassembled WGS sequence"/>
</dbReference>
<keyword evidence="3 6" id="KW-0812">Transmembrane</keyword>
<evidence type="ECO:0000256" key="5">
    <source>
        <dbReference type="ARBA" id="ARBA00023136"/>
    </source>
</evidence>
<evidence type="ECO:0000256" key="4">
    <source>
        <dbReference type="ARBA" id="ARBA00022989"/>
    </source>
</evidence>
<dbReference type="InterPro" id="IPR051211">
    <property type="entry name" value="PG_lysyltransferase"/>
</dbReference>
<accession>A0A9W6V9F7</accession>
<feature type="transmembrane region" description="Helical" evidence="6">
    <location>
        <begin position="118"/>
        <end position="136"/>
    </location>
</feature>
<keyword evidence="10" id="KW-1185">Reference proteome</keyword>
<proteinExistence type="predicted"/>
<feature type="domain" description="Lysyl-tRNA synthetase N-terminal transmembrane region" evidence="8">
    <location>
        <begin position="52"/>
        <end position="197"/>
    </location>
</feature>
<evidence type="ECO:0000313" key="10">
    <source>
        <dbReference type="Proteomes" id="UP001165042"/>
    </source>
</evidence>
<dbReference type="GO" id="GO:0055091">
    <property type="term" value="P:phospholipid homeostasis"/>
    <property type="evidence" value="ECO:0007669"/>
    <property type="project" value="TreeGrafter"/>
</dbReference>
<reference evidence="9" key="1">
    <citation type="submission" date="2023-02" db="EMBL/GenBank/DDBJ databases">
        <title>Actinokineospora globicatena NBRC 15670.</title>
        <authorList>
            <person name="Ichikawa N."/>
            <person name="Sato H."/>
            <person name="Tonouchi N."/>
        </authorList>
    </citation>
    <scope>NUCLEOTIDE SEQUENCE</scope>
    <source>
        <strain evidence="9">NBRC 15670</strain>
    </source>
</reference>
<evidence type="ECO:0000256" key="3">
    <source>
        <dbReference type="ARBA" id="ARBA00022692"/>
    </source>
</evidence>
<protein>
    <recommendedName>
        <fullName evidence="11">Lysyl-tRNA synthetase, class 2</fullName>
    </recommendedName>
</protein>
<comment type="caution">
    <text evidence="9">The sequence shown here is derived from an EMBL/GenBank/DDBJ whole genome shotgun (WGS) entry which is preliminary data.</text>
</comment>
<dbReference type="Pfam" id="PF16995">
    <property type="entry name" value="tRNA-synt_2_TM"/>
    <property type="match status" value="1"/>
</dbReference>
<evidence type="ECO:0000259" key="7">
    <source>
        <dbReference type="Pfam" id="PF09924"/>
    </source>
</evidence>
<dbReference type="GO" id="GO:0005886">
    <property type="term" value="C:plasma membrane"/>
    <property type="evidence" value="ECO:0007669"/>
    <property type="project" value="UniProtKB-SubCell"/>
</dbReference>
<dbReference type="GO" id="GO:0016755">
    <property type="term" value="F:aminoacyltransferase activity"/>
    <property type="evidence" value="ECO:0007669"/>
    <property type="project" value="TreeGrafter"/>
</dbReference>
<dbReference type="Pfam" id="PF09924">
    <property type="entry name" value="LPG_synthase_C"/>
    <property type="match status" value="1"/>
</dbReference>